<dbReference type="SUPFAM" id="SSF55347">
    <property type="entry name" value="Glyceraldehyde-3-phosphate dehydrogenase-like, C-terminal domain"/>
    <property type="match status" value="1"/>
</dbReference>
<comment type="similarity">
    <text evidence="1">Belongs to the Gfo/Idh/MocA family.</text>
</comment>
<dbReference type="PANTHER" id="PTHR22604">
    <property type="entry name" value="OXIDOREDUCTASES"/>
    <property type="match status" value="1"/>
</dbReference>
<dbReference type="GO" id="GO:0000166">
    <property type="term" value="F:nucleotide binding"/>
    <property type="evidence" value="ECO:0007669"/>
    <property type="project" value="InterPro"/>
</dbReference>
<dbReference type="InterPro" id="IPR000683">
    <property type="entry name" value="Gfo/Idh/MocA-like_OxRdtase_N"/>
</dbReference>
<dbReference type="InterPro" id="IPR036291">
    <property type="entry name" value="NAD(P)-bd_dom_sf"/>
</dbReference>
<dbReference type="Pfam" id="PF01408">
    <property type="entry name" value="GFO_IDH_MocA"/>
    <property type="match status" value="1"/>
</dbReference>
<feature type="domain" description="GFO/IDH/MocA-like oxidoreductase" evidence="4">
    <location>
        <begin position="134"/>
        <end position="255"/>
    </location>
</feature>
<feature type="domain" description="Gfo/Idh/MocA-like oxidoreductase N-terminal" evidence="3">
    <location>
        <begin position="5"/>
        <end position="124"/>
    </location>
</feature>
<evidence type="ECO:0000259" key="4">
    <source>
        <dbReference type="Pfam" id="PF22725"/>
    </source>
</evidence>
<gene>
    <name evidence="5" type="ORF">SAMN04515678_101412</name>
</gene>
<proteinExistence type="inferred from homology"/>
<protein>
    <submittedName>
        <fullName evidence="5">Predicted dehydrogenase</fullName>
    </submittedName>
</protein>
<evidence type="ECO:0000313" key="6">
    <source>
        <dbReference type="Proteomes" id="UP000325289"/>
    </source>
</evidence>
<dbReference type="Proteomes" id="UP000325289">
    <property type="component" value="Unassembled WGS sequence"/>
</dbReference>
<reference evidence="5 6" key="1">
    <citation type="submission" date="2016-10" db="EMBL/GenBank/DDBJ databases">
        <authorList>
            <person name="Varghese N."/>
            <person name="Submissions S."/>
        </authorList>
    </citation>
    <scope>NUCLEOTIDE SEQUENCE [LARGE SCALE GENOMIC DNA]</scope>
    <source>
        <strain evidence="6">YIM D21,KCTC 23444,ACCC 10710</strain>
    </source>
</reference>
<accession>A0A1I1SZN4</accession>
<evidence type="ECO:0000256" key="1">
    <source>
        <dbReference type="ARBA" id="ARBA00010928"/>
    </source>
</evidence>
<organism evidence="5 6">
    <name type="scientific">Roseivivax sediminis</name>
    <dbReference type="NCBI Taxonomy" id="936889"/>
    <lineage>
        <taxon>Bacteria</taxon>
        <taxon>Pseudomonadati</taxon>
        <taxon>Pseudomonadota</taxon>
        <taxon>Alphaproteobacteria</taxon>
        <taxon>Rhodobacterales</taxon>
        <taxon>Roseobacteraceae</taxon>
        <taxon>Roseivivax</taxon>
    </lineage>
</organism>
<evidence type="ECO:0000313" key="5">
    <source>
        <dbReference type="EMBL" id="SFD51909.1"/>
    </source>
</evidence>
<evidence type="ECO:0000259" key="3">
    <source>
        <dbReference type="Pfam" id="PF01408"/>
    </source>
</evidence>
<keyword evidence="2" id="KW-0560">Oxidoreductase</keyword>
<dbReference type="Gene3D" id="3.40.50.720">
    <property type="entry name" value="NAD(P)-binding Rossmann-like Domain"/>
    <property type="match status" value="1"/>
</dbReference>
<dbReference type="InterPro" id="IPR050984">
    <property type="entry name" value="Gfo/Idh/MocA_domain"/>
</dbReference>
<name>A0A1I1SZN4_9RHOB</name>
<keyword evidence="6" id="KW-1185">Reference proteome</keyword>
<dbReference type="EMBL" id="FOMS01000001">
    <property type="protein sequence ID" value="SFD51909.1"/>
    <property type="molecule type" value="Genomic_DNA"/>
</dbReference>
<dbReference type="AlphaFoldDB" id="A0A1I1SZN4"/>
<dbReference type="OrthoDB" id="9815825at2"/>
<evidence type="ECO:0000256" key="2">
    <source>
        <dbReference type="ARBA" id="ARBA00023002"/>
    </source>
</evidence>
<dbReference type="SUPFAM" id="SSF51735">
    <property type="entry name" value="NAD(P)-binding Rossmann-fold domains"/>
    <property type="match status" value="1"/>
</dbReference>
<dbReference type="GO" id="GO:0016491">
    <property type="term" value="F:oxidoreductase activity"/>
    <property type="evidence" value="ECO:0007669"/>
    <property type="project" value="UniProtKB-KW"/>
</dbReference>
<dbReference type="InterPro" id="IPR055170">
    <property type="entry name" value="GFO_IDH_MocA-like_dom"/>
</dbReference>
<dbReference type="Pfam" id="PF22725">
    <property type="entry name" value="GFO_IDH_MocA_C3"/>
    <property type="match status" value="1"/>
</dbReference>
<dbReference type="PANTHER" id="PTHR22604:SF105">
    <property type="entry name" value="TRANS-1,2-DIHYDROBENZENE-1,2-DIOL DEHYDROGENASE"/>
    <property type="match status" value="1"/>
</dbReference>
<dbReference type="RefSeq" id="WP_149754205.1">
    <property type="nucleotide sequence ID" value="NZ_FOMS01000001.1"/>
</dbReference>
<sequence>MSVTRWGLIGPGAIARNFADGLAEAPSGALVAVASRSEARARAFGDRYRLDGAKRYTDYRDLCADPDVDAVHISTPHVFHAEQALMAIRAGKHVSVEKPAGVTAAEVRTIVEAAARERVFLMEAYMYLCHPQIARALEILRSGEIGKLRLVRATFGFEAPFDPESRLFSPELGGGAILDVGGYPVSAACLFAGAAERRFAQPEVVSGTGAIGRSGVVEIARGALTFADGITAEIGCAISRPMENAVYVEGDKGSLSLPDPWTPGRDGGPADVRIHVIKAEGRRIEELRQPEHLFAFEAEAASRAIAEGRSGLDWPAMAPAASIGTNSVLEQWRTEVA</sequence>
<dbReference type="Gene3D" id="3.30.360.10">
    <property type="entry name" value="Dihydrodipicolinate Reductase, domain 2"/>
    <property type="match status" value="1"/>
</dbReference>